<evidence type="ECO:0000313" key="3">
    <source>
        <dbReference type="Proteomes" id="UP001218188"/>
    </source>
</evidence>
<proteinExistence type="predicted"/>
<dbReference type="Proteomes" id="UP001218188">
    <property type="component" value="Unassembled WGS sequence"/>
</dbReference>
<keyword evidence="3" id="KW-1185">Reference proteome</keyword>
<gene>
    <name evidence="2" type="ORF">C8F04DRAFT_887656</name>
</gene>
<dbReference type="EMBL" id="JARJCM010000031">
    <property type="protein sequence ID" value="KAJ7038615.1"/>
    <property type="molecule type" value="Genomic_DNA"/>
</dbReference>
<feature type="non-terminal residue" evidence="2">
    <location>
        <position position="135"/>
    </location>
</feature>
<reference evidence="2" key="1">
    <citation type="submission" date="2023-03" db="EMBL/GenBank/DDBJ databases">
        <title>Massive genome expansion in bonnet fungi (Mycena s.s.) driven by repeated elements and novel gene families across ecological guilds.</title>
        <authorList>
            <consortium name="Lawrence Berkeley National Laboratory"/>
            <person name="Harder C.B."/>
            <person name="Miyauchi S."/>
            <person name="Viragh M."/>
            <person name="Kuo A."/>
            <person name="Thoen E."/>
            <person name="Andreopoulos B."/>
            <person name="Lu D."/>
            <person name="Skrede I."/>
            <person name="Drula E."/>
            <person name="Henrissat B."/>
            <person name="Morin E."/>
            <person name="Kohler A."/>
            <person name="Barry K."/>
            <person name="LaButti K."/>
            <person name="Morin E."/>
            <person name="Salamov A."/>
            <person name="Lipzen A."/>
            <person name="Mereny Z."/>
            <person name="Hegedus B."/>
            <person name="Baldrian P."/>
            <person name="Stursova M."/>
            <person name="Weitz H."/>
            <person name="Taylor A."/>
            <person name="Grigoriev I.V."/>
            <person name="Nagy L.G."/>
            <person name="Martin F."/>
            <person name="Kauserud H."/>
        </authorList>
    </citation>
    <scope>NUCLEOTIDE SEQUENCE</scope>
    <source>
        <strain evidence="2">CBHHK200</strain>
    </source>
</reference>
<feature type="region of interest" description="Disordered" evidence="1">
    <location>
        <begin position="57"/>
        <end position="76"/>
    </location>
</feature>
<protein>
    <submittedName>
        <fullName evidence="2">Uncharacterized protein</fullName>
    </submittedName>
</protein>
<accession>A0AAD6X7T8</accession>
<comment type="caution">
    <text evidence="2">The sequence shown here is derived from an EMBL/GenBank/DDBJ whole genome shotgun (WGS) entry which is preliminary data.</text>
</comment>
<sequence>FLNPTVARLMSWFHLGSPQKSVTELDSLVDNVLLHGDFDLAHLRDFSAARENRRLDDAASATAADPAADPAADTASDSWIRTSVKIKLPAPKVRVPEEEAPEFEVEGLVYRPLLDVMVEAFQGLDFEQYHITPFE</sequence>
<name>A0AAD6X7T8_9AGAR</name>
<organism evidence="2 3">
    <name type="scientific">Mycena alexandri</name>
    <dbReference type="NCBI Taxonomy" id="1745969"/>
    <lineage>
        <taxon>Eukaryota</taxon>
        <taxon>Fungi</taxon>
        <taxon>Dikarya</taxon>
        <taxon>Basidiomycota</taxon>
        <taxon>Agaricomycotina</taxon>
        <taxon>Agaricomycetes</taxon>
        <taxon>Agaricomycetidae</taxon>
        <taxon>Agaricales</taxon>
        <taxon>Marasmiineae</taxon>
        <taxon>Mycenaceae</taxon>
        <taxon>Mycena</taxon>
    </lineage>
</organism>
<dbReference type="AlphaFoldDB" id="A0AAD6X7T8"/>
<feature type="non-terminal residue" evidence="2">
    <location>
        <position position="1"/>
    </location>
</feature>
<evidence type="ECO:0000256" key="1">
    <source>
        <dbReference type="SAM" id="MobiDB-lite"/>
    </source>
</evidence>
<evidence type="ECO:0000313" key="2">
    <source>
        <dbReference type="EMBL" id="KAJ7038615.1"/>
    </source>
</evidence>
<feature type="compositionally biased region" description="Low complexity" evidence="1">
    <location>
        <begin position="58"/>
        <end position="76"/>
    </location>
</feature>